<evidence type="ECO:0000256" key="2">
    <source>
        <dbReference type="SAM" id="MobiDB-lite"/>
    </source>
</evidence>
<keyword evidence="1" id="KW-0378">Hydrolase</keyword>
<dbReference type="Pfam" id="PF11741">
    <property type="entry name" value="AMIN"/>
    <property type="match status" value="1"/>
</dbReference>
<evidence type="ECO:0000256" key="1">
    <source>
        <dbReference type="ARBA" id="ARBA00022801"/>
    </source>
</evidence>
<evidence type="ECO:0000259" key="4">
    <source>
        <dbReference type="SMART" id="SM00646"/>
    </source>
</evidence>
<dbReference type="GO" id="GO:0009253">
    <property type="term" value="P:peptidoglycan catabolic process"/>
    <property type="evidence" value="ECO:0007669"/>
    <property type="project" value="InterPro"/>
</dbReference>
<dbReference type="STRING" id="247279.NIES1031_19325"/>
<feature type="compositionally biased region" description="Pro residues" evidence="2">
    <location>
        <begin position="423"/>
        <end position="455"/>
    </location>
</feature>
<dbReference type="Gene3D" id="3.40.630.40">
    <property type="entry name" value="Zn-dependent exopeptidases"/>
    <property type="match status" value="1"/>
</dbReference>
<comment type="caution">
    <text evidence="5">The sequence shown here is derived from an EMBL/GenBank/DDBJ whole genome shotgun (WGS) entry which is preliminary data.</text>
</comment>
<dbReference type="Proteomes" id="UP000185984">
    <property type="component" value="Unassembled WGS sequence"/>
</dbReference>
<keyword evidence="6" id="KW-1185">Reference proteome</keyword>
<organism evidence="5 6">
    <name type="scientific">Chroogloeocystis siderophila 5.2 s.c.1</name>
    <dbReference type="NCBI Taxonomy" id="247279"/>
    <lineage>
        <taxon>Bacteria</taxon>
        <taxon>Bacillati</taxon>
        <taxon>Cyanobacteriota</taxon>
        <taxon>Cyanophyceae</taxon>
        <taxon>Oscillatoriophycideae</taxon>
        <taxon>Chroococcales</taxon>
        <taxon>Chroococcaceae</taxon>
        <taxon>Chroogloeocystis</taxon>
    </lineage>
</organism>
<dbReference type="AlphaFoldDB" id="A0A1U7HH89"/>
<feature type="region of interest" description="Disordered" evidence="2">
    <location>
        <begin position="416"/>
        <end position="459"/>
    </location>
</feature>
<dbReference type="Pfam" id="PF01520">
    <property type="entry name" value="Amidase_3"/>
    <property type="match status" value="1"/>
</dbReference>
<evidence type="ECO:0000313" key="5">
    <source>
        <dbReference type="EMBL" id="OKH22915.1"/>
    </source>
</evidence>
<proteinExistence type="predicted"/>
<feature type="compositionally biased region" description="Polar residues" evidence="2">
    <location>
        <begin position="143"/>
        <end position="154"/>
    </location>
</feature>
<dbReference type="InterPro" id="IPR021731">
    <property type="entry name" value="AMIN_dom"/>
</dbReference>
<dbReference type="GO" id="GO:0030288">
    <property type="term" value="C:outer membrane-bounded periplasmic space"/>
    <property type="evidence" value="ECO:0007669"/>
    <property type="project" value="TreeGrafter"/>
</dbReference>
<feature type="domain" description="MurNAc-LAA" evidence="4">
    <location>
        <begin position="520"/>
        <end position="629"/>
    </location>
</feature>
<dbReference type="OrthoDB" id="9806267at2"/>
<dbReference type="EMBL" id="MRCC01000018">
    <property type="protein sequence ID" value="OKH22915.1"/>
    <property type="molecule type" value="Genomic_DNA"/>
</dbReference>
<reference evidence="5 6" key="1">
    <citation type="submission" date="2016-11" db="EMBL/GenBank/DDBJ databases">
        <title>Draft Genome Sequences of Nine Cyanobacterial Strains from Diverse Habitats.</title>
        <authorList>
            <person name="Zhu T."/>
            <person name="Hou S."/>
            <person name="Lu X."/>
            <person name="Hess W.R."/>
        </authorList>
    </citation>
    <scope>NUCLEOTIDE SEQUENCE [LARGE SCALE GENOMIC DNA]</scope>
    <source>
        <strain evidence="5 6">5.2 s.c.1</strain>
    </source>
</reference>
<dbReference type="CDD" id="cd02696">
    <property type="entry name" value="MurNAc-LAA"/>
    <property type="match status" value="1"/>
</dbReference>
<feature type="region of interest" description="Disordered" evidence="2">
    <location>
        <begin position="130"/>
        <end position="169"/>
    </location>
</feature>
<sequence>MRFHWLLPSTLSIFLLSSPAEAAKLRAWNFDANRNRLDFKTEGAVQPKAQLIFNPMRLVIDLPGTKLDRPTVKQDLGGTIRSIRVGQFDEQTARVVIELSPGYKLDPEKVKFEGATPSQWSVQLPQPERIALSPPAPSSPTAQTMTNASPSQPLLSAIVPGRSTTNSTPPALEKLTTAATVQVENVQVTGDGLFVRTRGGGTPQIRVNRSSDRGTIDVDLVGASLSPQLTKKPTVTINRYGVGRIQFNQVQNSPPVTRMTMRVDRNGPDWQATVSRFGGLVVLPQGRSNTNTVVNTLTQNTNTPSSGLATIQAAELTIDGAQLLIRASEKINYTGGWDRSTGLYRITIPNAQLASNVRGPALTSNSPVLRVRLQQADSRTVTIWVQPATGVRIGELNQPGQDILALQLSRANSILLPPANAQTPPPEPQPVPVPVPQPATPPKPATSPPAKPNPPKQSAVVVIDPGHGGKDPGAIGIGGLQEKQVILPISKQIAAILEKEGIKVVMTRDSDYFVDLAPRVAIAERANADVFVSIHANSMGMSRPDVNGLETYYFSSGQRLAQVIHRNILRRVTVRDRGVRRARFYVLRKSSMPSVLVELGYVTGREDNPRLRSAAYQTQMAEAIAQGILEYLGR</sequence>
<name>A0A1U7HH89_9CHRO</name>
<evidence type="ECO:0000313" key="6">
    <source>
        <dbReference type="Proteomes" id="UP000185984"/>
    </source>
</evidence>
<feature type="signal peptide" evidence="3">
    <location>
        <begin position="1"/>
        <end position="22"/>
    </location>
</feature>
<dbReference type="Gene3D" id="2.60.40.3500">
    <property type="match status" value="1"/>
</dbReference>
<protein>
    <submittedName>
        <fullName evidence="5">N-acetylmuramoyl-L-alanine amidase</fullName>
    </submittedName>
</protein>
<gene>
    <name evidence="5" type="ORF">NIES1031_19325</name>
</gene>
<dbReference type="SUPFAM" id="SSF53187">
    <property type="entry name" value="Zn-dependent exopeptidases"/>
    <property type="match status" value="1"/>
</dbReference>
<dbReference type="RefSeq" id="WP_073551105.1">
    <property type="nucleotide sequence ID" value="NZ_CAWMVK010000010.1"/>
</dbReference>
<accession>A0A1U7HH89</accession>
<dbReference type="PANTHER" id="PTHR30404">
    <property type="entry name" value="N-ACETYLMURAMOYL-L-ALANINE AMIDASE"/>
    <property type="match status" value="1"/>
</dbReference>
<dbReference type="InterPro" id="IPR050695">
    <property type="entry name" value="N-acetylmuramoyl_amidase_3"/>
</dbReference>
<feature type="chain" id="PRO_5012730558" evidence="3">
    <location>
        <begin position="23"/>
        <end position="634"/>
    </location>
</feature>
<dbReference type="SMART" id="SM00646">
    <property type="entry name" value="Ami_3"/>
    <property type="match status" value="1"/>
</dbReference>
<dbReference type="GO" id="GO:0008745">
    <property type="term" value="F:N-acetylmuramoyl-L-alanine amidase activity"/>
    <property type="evidence" value="ECO:0007669"/>
    <property type="project" value="InterPro"/>
</dbReference>
<dbReference type="PANTHER" id="PTHR30404:SF0">
    <property type="entry name" value="N-ACETYLMURAMOYL-L-ALANINE AMIDASE AMIC"/>
    <property type="match status" value="1"/>
</dbReference>
<dbReference type="FunFam" id="3.40.630.40:FF:000005">
    <property type="entry name" value="N-acetylmuramoyl-L-alanine amidase (AmiA)"/>
    <property type="match status" value="1"/>
</dbReference>
<keyword evidence="3" id="KW-0732">Signal</keyword>
<dbReference type="InterPro" id="IPR002508">
    <property type="entry name" value="MurNAc-LAA_cat"/>
</dbReference>
<evidence type="ECO:0000256" key="3">
    <source>
        <dbReference type="SAM" id="SignalP"/>
    </source>
</evidence>